<evidence type="ECO:0000259" key="3">
    <source>
        <dbReference type="Pfam" id="PF06597"/>
    </source>
</evidence>
<dbReference type="Proteomes" id="UP000321323">
    <property type="component" value="Chromosome"/>
</dbReference>
<evidence type="ECO:0000313" key="5">
    <source>
        <dbReference type="Proteomes" id="UP000321323"/>
    </source>
</evidence>
<keyword evidence="5" id="KW-1185">Reference proteome</keyword>
<accession>A0ABZ1UT37</accession>
<protein>
    <submittedName>
        <fullName evidence="4">TULIP family P47-like protein</fullName>
    </submittedName>
</protein>
<feature type="domain" description="Protein OrfX2/OrfX3/P47" evidence="3">
    <location>
        <begin position="3"/>
        <end position="306"/>
    </location>
</feature>
<proteinExistence type="inferred from homology"/>
<dbReference type="EMBL" id="CP136508">
    <property type="protein sequence ID" value="WUR15896.1"/>
    <property type="molecule type" value="Genomic_DNA"/>
</dbReference>
<organism evidence="4 5">
    <name type="scientific">[Empedobacter] haloabium</name>
    <dbReference type="NCBI Taxonomy" id="592317"/>
    <lineage>
        <taxon>Bacteria</taxon>
        <taxon>Pseudomonadati</taxon>
        <taxon>Pseudomonadota</taxon>
        <taxon>Betaproteobacteria</taxon>
        <taxon>Burkholderiales</taxon>
        <taxon>Oxalobacteraceae</taxon>
        <taxon>Telluria group</taxon>
        <taxon>Telluria group incertae sedis</taxon>
    </lineage>
</organism>
<evidence type="ECO:0000313" key="4">
    <source>
        <dbReference type="EMBL" id="WUR15896.1"/>
    </source>
</evidence>
<gene>
    <name evidence="4" type="ORF">E7V67_012560</name>
</gene>
<evidence type="ECO:0000256" key="1">
    <source>
        <dbReference type="ARBA" id="ARBA00023026"/>
    </source>
</evidence>
<dbReference type="InterPro" id="IPR010567">
    <property type="entry name" value="OrfX2/OrfX3/P47"/>
</dbReference>
<evidence type="ECO:0000256" key="2">
    <source>
        <dbReference type="ARBA" id="ARBA00035010"/>
    </source>
</evidence>
<comment type="similarity">
    <text evidence="2">Belongs to the TULIP P47 family.</text>
</comment>
<keyword evidence="1" id="KW-0843">Virulence</keyword>
<dbReference type="Pfam" id="PF06597">
    <property type="entry name" value="Clostridium_P47"/>
    <property type="match status" value="1"/>
</dbReference>
<name>A0ABZ1UT37_9BURK</name>
<reference evidence="4 5" key="1">
    <citation type="journal article" date="2019" name="Int. J. Syst. Evol. Microbiol.">
        <title>The Draft Whole-Genome Sequence of the Antibiotic Producer Empedobacter haloabium ATCC 31962 Provides Indications for Its Taxonomic Reclassification.</title>
        <authorList>
            <person name="Miess H."/>
            <person name="Arlt P."/>
            <person name="Apel A.K."/>
            <person name="Weber T."/>
            <person name="Nieselt K."/>
            <person name="Hanssen F."/>
            <person name="Czemmel S."/>
            <person name="Nahnsen S."/>
            <person name="Gross H."/>
        </authorList>
    </citation>
    <scope>NUCLEOTIDE SEQUENCE [LARGE SCALE GENOMIC DNA]</scope>
    <source>
        <strain evidence="4 5">ATCC 31962</strain>
    </source>
</reference>
<sequence>MNTFGWDTISVVNIDQVNRQLTQRLSELLMTFDTSWDDAFAGKFAAQGNFGPWSITGGDASDIHLTLPITNGTIRPVTPAQGAAVDISGMSVTLEVNLAWVPSAVAPGAHDLCFALNAVTPAGAARRPGDIYFMGASDPHDTGKGRELGTGVANVLLDNKDKITFVFAQTGVIDPNTATWLLPKQSAYSYHTPAGSAQGYLAIFSVTTDRDISQLATNIDSAMTGSNSPLVLAISGDMFMQNAILPGLPATFPGTSPSNFQCAAGQITLATGFDLPSVTVGAIGYTPTVDTLRIAINSNALRTAASGHCGLHLPNAQMTFSTTTNNVLAFDPVGQTFSFQPDPNPQSSSDSDVPWYDYLIGLGALGAAIIAIVLKAVENAVGDTLSGTGLAGKLAAAPASTVRWAGLERVRIQTAELNDCLMLYATIA</sequence>